<proteinExistence type="predicted"/>
<feature type="transmembrane region" description="Helical" evidence="1">
    <location>
        <begin position="44"/>
        <end position="64"/>
    </location>
</feature>
<evidence type="ECO:0000256" key="1">
    <source>
        <dbReference type="SAM" id="Phobius"/>
    </source>
</evidence>
<dbReference type="Proteomes" id="UP001249851">
    <property type="component" value="Unassembled WGS sequence"/>
</dbReference>
<keyword evidence="1" id="KW-0472">Membrane</keyword>
<evidence type="ECO:0000313" key="2">
    <source>
        <dbReference type="EMBL" id="KAK2573673.1"/>
    </source>
</evidence>
<dbReference type="AlphaFoldDB" id="A0AAD9R5U3"/>
<gene>
    <name evidence="2" type="ORF">P5673_001356</name>
</gene>
<sequence>MPMIDIKAIDEDTMMTTPDVGTLVLNYIQRPQALKWATRAEASSGMIIVVLVMVPYLCPAMAALKGQVSIW</sequence>
<protein>
    <submittedName>
        <fullName evidence="2">Uncharacterized protein</fullName>
    </submittedName>
</protein>
<reference evidence="2" key="1">
    <citation type="journal article" date="2023" name="G3 (Bethesda)">
        <title>Whole genome assembly and annotation of the endangered Caribbean coral Acropora cervicornis.</title>
        <authorList>
            <person name="Selwyn J.D."/>
            <person name="Vollmer S.V."/>
        </authorList>
    </citation>
    <scope>NUCLEOTIDE SEQUENCE</scope>
    <source>
        <strain evidence="2">K2</strain>
    </source>
</reference>
<reference evidence="2" key="2">
    <citation type="journal article" date="2023" name="Science">
        <title>Genomic signatures of disease resistance in endangered staghorn corals.</title>
        <authorList>
            <person name="Vollmer S.V."/>
            <person name="Selwyn J.D."/>
            <person name="Despard B.A."/>
            <person name="Roesel C.L."/>
        </authorList>
    </citation>
    <scope>NUCLEOTIDE SEQUENCE</scope>
    <source>
        <strain evidence="2">K2</strain>
    </source>
</reference>
<keyword evidence="3" id="KW-1185">Reference proteome</keyword>
<comment type="caution">
    <text evidence="2">The sequence shown here is derived from an EMBL/GenBank/DDBJ whole genome shotgun (WGS) entry which is preliminary data.</text>
</comment>
<keyword evidence="1" id="KW-1133">Transmembrane helix</keyword>
<organism evidence="2 3">
    <name type="scientific">Acropora cervicornis</name>
    <name type="common">Staghorn coral</name>
    <dbReference type="NCBI Taxonomy" id="6130"/>
    <lineage>
        <taxon>Eukaryota</taxon>
        <taxon>Metazoa</taxon>
        <taxon>Cnidaria</taxon>
        <taxon>Anthozoa</taxon>
        <taxon>Hexacorallia</taxon>
        <taxon>Scleractinia</taxon>
        <taxon>Astrocoeniina</taxon>
        <taxon>Acroporidae</taxon>
        <taxon>Acropora</taxon>
    </lineage>
</organism>
<evidence type="ECO:0000313" key="3">
    <source>
        <dbReference type="Proteomes" id="UP001249851"/>
    </source>
</evidence>
<dbReference type="EMBL" id="JARQWQ010000002">
    <property type="protein sequence ID" value="KAK2573673.1"/>
    <property type="molecule type" value="Genomic_DNA"/>
</dbReference>
<name>A0AAD9R5U3_ACRCE</name>
<keyword evidence="1" id="KW-0812">Transmembrane</keyword>
<accession>A0AAD9R5U3</accession>